<evidence type="ECO:0000313" key="3">
    <source>
        <dbReference type="Proteomes" id="UP001552299"/>
    </source>
</evidence>
<dbReference type="Proteomes" id="UP001552299">
    <property type="component" value="Unassembled WGS sequence"/>
</dbReference>
<protein>
    <submittedName>
        <fullName evidence="2">Uncharacterized protein</fullName>
    </submittedName>
</protein>
<evidence type="ECO:0000256" key="1">
    <source>
        <dbReference type="SAM" id="MobiDB-lite"/>
    </source>
</evidence>
<name>A0ABD0V3P7_DENTH</name>
<comment type="caution">
    <text evidence="2">The sequence shown here is derived from an EMBL/GenBank/DDBJ whole genome shotgun (WGS) entry which is preliminary data.</text>
</comment>
<dbReference type="EMBL" id="JANQDX010000009">
    <property type="protein sequence ID" value="KAL0919545.1"/>
    <property type="molecule type" value="Genomic_DNA"/>
</dbReference>
<organism evidence="2 3">
    <name type="scientific">Dendrobium thyrsiflorum</name>
    <name type="common">Pinecone-like raceme dendrobium</name>
    <name type="synonym">Orchid</name>
    <dbReference type="NCBI Taxonomy" id="117978"/>
    <lineage>
        <taxon>Eukaryota</taxon>
        <taxon>Viridiplantae</taxon>
        <taxon>Streptophyta</taxon>
        <taxon>Embryophyta</taxon>
        <taxon>Tracheophyta</taxon>
        <taxon>Spermatophyta</taxon>
        <taxon>Magnoliopsida</taxon>
        <taxon>Liliopsida</taxon>
        <taxon>Asparagales</taxon>
        <taxon>Orchidaceae</taxon>
        <taxon>Epidendroideae</taxon>
        <taxon>Malaxideae</taxon>
        <taxon>Dendrobiinae</taxon>
        <taxon>Dendrobium</taxon>
    </lineage>
</organism>
<accession>A0ABD0V3P7</accession>
<feature type="region of interest" description="Disordered" evidence="1">
    <location>
        <begin position="64"/>
        <end position="84"/>
    </location>
</feature>
<gene>
    <name evidence="2" type="ORF">M5K25_011644</name>
</gene>
<proteinExistence type="predicted"/>
<reference evidence="2 3" key="1">
    <citation type="journal article" date="2024" name="Plant Biotechnol. J.">
        <title>Dendrobium thyrsiflorum genome and its molecular insights into genes involved in important horticultural traits.</title>
        <authorList>
            <person name="Chen B."/>
            <person name="Wang J.Y."/>
            <person name="Zheng P.J."/>
            <person name="Li K.L."/>
            <person name="Liang Y.M."/>
            <person name="Chen X.F."/>
            <person name="Zhang C."/>
            <person name="Zhao X."/>
            <person name="He X."/>
            <person name="Zhang G.Q."/>
            <person name="Liu Z.J."/>
            <person name="Xu Q."/>
        </authorList>
    </citation>
    <scope>NUCLEOTIDE SEQUENCE [LARGE SCALE GENOMIC DNA]</scope>
    <source>
        <strain evidence="2">GZMU011</strain>
    </source>
</reference>
<dbReference type="AlphaFoldDB" id="A0ABD0V3P7"/>
<sequence>MRTRWICSSCSTTKFNPHSSALYMIKDRSKLSKKSDRQRSFRLLSFRHNGLSDLRRQTTVFPTSVARQRSFRPPSSADNDLSDLRRPPTTVLTTSFADYCPFDLRRRRPLNTVLMTSFADYGPSDLRRQTTVSPTSVAYRLRSLRPPLPTAVFPTSVARQQLFRPSSPADYGPYDLLCRLLTFRPPSPSNGFSDLRRSPITVLTTSFADYGPFDLHRQTLTMVLQTSVAR</sequence>
<keyword evidence="3" id="KW-1185">Reference proteome</keyword>
<evidence type="ECO:0000313" key="2">
    <source>
        <dbReference type="EMBL" id="KAL0919545.1"/>
    </source>
</evidence>